<evidence type="ECO:0000313" key="22">
    <source>
        <dbReference type="Proteomes" id="UP000178485"/>
    </source>
</evidence>
<comment type="similarity">
    <text evidence="19">Belongs to the MurB family.</text>
</comment>
<dbReference type="UniPathway" id="UPA00219"/>
<dbReference type="STRING" id="1642646.ING2E5A_1059"/>
<feature type="active site" description="Proton donor" evidence="19">
    <location>
        <position position="232"/>
    </location>
</feature>
<evidence type="ECO:0000256" key="5">
    <source>
        <dbReference type="ARBA" id="ARBA00012518"/>
    </source>
</evidence>
<evidence type="ECO:0000256" key="19">
    <source>
        <dbReference type="HAMAP-Rule" id="MF_00037"/>
    </source>
</evidence>
<dbReference type="GO" id="GO:0051301">
    <property type="term" value="P:cell division"/>
    <property type="evidence" value="ECO:0007669"/>
    <property type="project" value="UniProtKB-KW"/>
</dbReference>
<evidence type="ECO:0000256" key="3">
    <source>
        <dbReference type="ARBA" id="ARBA00004496"/>
    </source>
</evidence>
<dbReference type="GO" id="GO:0005829">
    <property type="term" value="C:cytosol"/>
    <property type="evidence" value="ECO:0007669"/>
    <property type="project" value="TreeGrafter"/>
</dbReference>
<dbReference type="GO" id="GO:0071949">
    <property type="term" value="F:FAD binding"/>
    <property type="evidence" value="ECO:0007669"/>
    <property type="project" value="InterPro"/>
</dbReference>
<dbReference type="KEGG" id="pmuc:ING2E5A_1059"/>
<keyword evidence="14 19" id="KW-0560">Oxidoreductase</keyword>
<dbReference type="RefSeq" id="WP_071136467.1">
    <property type="nucleotide sequence ID" value="NZ_DUQN01000126.1"/>
</dbReference>
<keyword evidence="12 19" id="KW-0133">Cell shape</keyword>
<keyword evidence="8 19" id="KW-0132">Cell division</keyword>
<evidence type="ECO:0000313" key="21">
    <source>
        <dbReference type="EMBL" id="SCM56818.1"/>
    </source>
</evidence>
<comment type="subcellular location">
    <subcellularLocation>
        <location evidence="3 19">Cytoplasm</location>
    </subcellularLocation>
</comment>
<feature type="domain" description="FAD-binding PCMH-type" evidence="20">
    <location>
        <begin position="16"/>
        <end position="184"/>
    </location>
</feature>
<evidence type="ECO:0000256" key="4">
    <source>
        <dbReference type="ARBA" id="ARBA00004752"/>
    </source>
</evidence>
<dbReference type="InterPro" id="IPR016166">
    <property type="entry name" value="FAD-bd_PCMH"/>
</dbReference>
<dbReference type="InterPro" id="IPR016169">
    <property type="entry name" value="FAD-bd_PCMH_sub2"/>
</dbReference>
<dbReference type="InterPro" id="IPR036635">
    <property type="entry name" value="MurB_C_sf"/>
</dbReference>
<keyword evidence="9 19" id="KW-0285">Flavoprotein</keyword>
<keyword evidence="13 19" id="KW-0573">Peptidoglycan synthesis</keyword>
<evidence type="ECO:0000256" key="18">
    <source>
        <dbReference type="ARBA" id="ARBA00048914"/>
    </source>
</evidence>
<evidence type="ECO:0000256" key="6">
    <source>
        <dbReference type="ARBA" id="ARBA00015188"/>
    </source>
</evidence>
<evidence type="ECO:0000256" key="8">
    <source>
        <dbReference type="ARBA" id="ARBA00022618"/>
    </source>
</evidence>
<evidence type="ECO:0000256" key="17">
    <source>
        <dbReference type="ARBA" id="ARBA00031026"/>
    </source>
</evidence>
<comment type="pathway">
    <text evidence="4 19">Cell wall biogenesis; peptidoglycan biosynthesis.</text>
</comment>
<dbReference type="PANTHER" id="PTHR21071:SF4">
    <property type="entry name" value="UDP-N-ACETYLENOLPYRUVOYLGLUCOSAMINE REDUCTASE"/>
    <property type="match status" value="1"/>
</dbReference>
<dbReference type="InterPro" id="IPR036318">
    <property type="entry name" value="FAD-bd_PCMH-like_sf"/>
</dbReference>
<dbReference type="InterPro" id="IPR006094">
    <property type="entry name" value="Oxid_FAD_bind_N"/>
</dbReference>
<dbReference type="EMBL" id="LT608328">
    <property type="protein sequence ID" value="SCM56818.1"/>
    <property type="molecule type" value="Genomic_DNA"/>
</dbReference>
<dbReference type="GO" id="GO:0008762">
    <property type="term" value="F:UDP-N-acetylmuramate dehydrogenase activity"/>
    <property type="evidence" value="ECO:0007669"/>
    <property type="project" value="UniProtKB-UniRule"/>
</dbReference>
<evidence type="ECO:0000256" key="10">
    <source>
        <dbReference type="ARBA" id="ARBA00022827"/>
    </source>
</evidence>
<feature type="active site" evidence="19">
    <location>
        <position position="162"/>
    </location>
</feature>
<evidence type="ECO:0000256" key="11">
    <source>
        <dbReference type="ARBA" id="ARBA00022857"/>
    </source>
</evidence>
<comment type="function">
    <text evidence="2 19">Cell wall formation.</text>
</comment>
<evidence type="ECO:0000256" key="7">
    <source>
        <dbReference type="ARBA" id="ARBA00022490"/>
    </source>
</evidence>
<dbReference type="Gene3D" id="3.90.78.10">
    <property type="entry name" value="UDP-N-acetylenolpyruvoylglucosamine reductase, C-terminal domain"/>
    <property type="match status" value="1"/>
</dbReference>
<dbReference type="NCBIfam" id="TIGR00179">
    <property type="entry name" value="murB"/>
    <property type="match status" value="1"/>
</dbReference>
<feature type="active site" evidence="19">
    <location>
        <position position="328"/>
    </location>
</feature>
<dbReference type="InterPro" id="IPR016167">
    <property type="entry name" value="FAD-bd_PCMH_sub1"/>
</dbReference>
<keyword evidence="15 19" id="KW-0131">Cell cycle</keyword>
<evidence type="ECO:0000256" key="2">
    <source>
        <dbReference type="ARBA" id="ARBA00003921"/>
    </source>
</evidence>
<reference evidence="21 22" key="1">
    <citation type="submission" date="2016-08" db="EMBL/GenBank/DDBJ databases">
        <authorList>
            <person name="Seilhamer J.J."/>
        </authorList>
    </citation>
    <scope>NUCLEOTIDE SEQUENCE [LARGE SCALE GENOMIC DNA]</scope>
    <source>
        <strain evidence="21">ING2-E5A</strain>
    </source>
</reference>
<evidence type="ECO:0000256" key="13">
    <source>
        <dbReference type="ARBA" id="ARBA00022984"/>
    </source>
</evidence>
<comment type="cofactor">
    <cofactor evidence="1 19">
        <name>FAD</name>
        <dbReference type="ChEBI" id="CHEBI:57692"/>
    </cofactor>
</comment>
<dbReference type="Proteomes" id="UP000178485">
    <property type="component" value="Chromosome i"/>
</dbReference>
<dbReference type="GO" id="GO:0008360">
    <property type="term" value="P:regulation of cell shape"/>
    <property type="evidence" value="ECO:0007669"/>
    <property type="project" value="UniProtKB-KW"/>
</dbReference>
<evidence type="ECO:0000256" key="16">
    <source>
        <dbReference type="ARBA" id="ARBA00023316"/>
    </source>
</evidence>
<evidence type="ECO:0000256" key="15">
    <source>
        <dbReference type="ARBA" id="ARBA00023306"/>
    </source>
</evidence>
<evidence type="ECO:0000256" key="12">
    <source>
        <dbReference type="ARBA" id="ARBA00022960"/>
    </source>
</evidence>
<evidence type="ECO:0000256" key="9">
    <source>
        <dbReference type="ARBA" id="ARBA00022630"/>
    </source>
</evidence>
<dbReference type="PROSITE" id="PS51387">
    <property type="entry name" value="FAD_PCMH"/>
    <property type="match status" value="1"/>
</dbReference>
<evidence type="ECO:0000256" key="14">
    <source>
        <dbReference type="ARBA" id="ARBA00023002"/>
    </source>
</evidence>
<keyword evidence="7 19" id="KW-0963">Cytoplasm</keyword>
<keyword evidence="22" id="KW-1185">Reference proteome</keyword>
<dbReference type="GO" id="GO:0071555">
    <property type="term" value="P:cell wall organization"/>
    <property type="evidence" value="ECO:0007669"/>
    <property type="project" value="UniProtKB-KW"/>
</dbReference>
<proteinExistence type="inferred from homology"/>
<dbReference type="Gene3D" id="3.30.43.10">
    <property type="entry name" value="Uridine Diphospho-n-acetylenolpyruvylglucosamine Reductase, domain 2"/>
    <property type="match status" value="1"/>
</dbReference>
<accession>A0A1G4G5T2</accession>
<gene>
    <name evidence="19 21" type="primary">murB</name>
    <name evidence="21" type="ORF">ING2E5A_1059</name>
</gene>
<dbReference type="EC" id="1.3.1.98" evidence="5 19"/>
<sequence length="332" mass="37294">MEIQHNIQLQPYNSFRTGAVAKLFAQPATVAALQQILARYKSEDKLVIGKGCNLFFTRDFDGLVIKPDISGIQVLKENDDWVEIEAGAAEDWDNFVAFCVSRGFAGVENLSLIPGTVGAAPIQNIGAYGTEVKDVITRVEAVNSVSGNRESFTNAACGFTYRNSIFKETRRFVITSVIFRLQKKFSYVEKYADLKQELQGNPHPSLQEVRDAVIRIRTRKLPDHLKLPNAGSFFKNPVLTELEKDELLKLLPDAPIYRFGNNSYKTSAAYLIEKAGYKGRRKGDVGIYDRHALIVVNYGTGTGSEILDFVREIQQEVQTRFNIGLEPEVWIF</sequence>
<keyword evidence="10 19" id="KW-0274">FAD</keyword>
<name>A0A1G4G5T2_9BACT</name>
<dbReference type="InterPro" id="IPR011601">
    <property type="entry name" value="MurB_C"/>
</dbReference>
<dbReference type="GO" id="GO:0009252">
    <property type="term" value="P:peptidoglycan biosynthetic process"/>
    <property type="evidence" value="ECO:0007669"/>
    <property type="project" value="UniProtKB-UniRule"/>
</dbReference>
<dbReference type="Pfam" id="PF02873">
    <property type="entry name" value="MurB_C"/>
    <property type="match status" value="1"/>
</dbReference>
<dbReference type="SUPFAM" id="SSF56176">
    <property type="entry name" value="FAD-binding/transporter-associated domain-like"/>
    <property type="match status" value="1"/>
</dbReference>
<organism evidence="21 22">
    <name type="scientific">Petrimonas mucosa</name>
    <dbReference type="NCBI Taxonomy" id="1642646"/>
    <lineage>
        <taxon>Bacteria</taxon>
        <taxon>Pseudomonadati</taxon>
        <taxon>Bacteroidota</taxon>
        <taxon>Bacteroidia</taxon>
        <taxon>Bacteroidales</taxon>
        <taxon>Dysgonomonadaceae</taxon>
        <taxon>Petrimonas</taxon>
    </lineage>
</organism>
<protein>
    <recommendedName>
        <fullName evidence="6 19">UDP-N-acetylenolpyruvoylglucosamine reductase</fullName>
        <ecNumber evidence="5 19">1.3.1.98</ecNumber>
    </recommendedName>
    <alternativeName>
        <fullName evidence="17 19">UDP-N-acetylmuramate dehydrogenase</fullName>
    </alternativeName>
</protein>
<comment type="catalytic activity">
    <reaction evidence="18 19">
        <text>UDP-N-acetyl-alpha-D-muramate + NADP(+) = UDP-N-acetyl-3-O-(1-carboxyvinyl)-alpha-D-glucosamine + NADPH + H(+)</text>
        <dbReference type="Rhea" id="RHEA:12248"/>
        <dbReference type="ChEBI" id="CHEBI:15378"/>
        <dbReference type="ChEBI" id="CHEBI:57783"/>
        <dbReference type="ChEBI" id="CHEBI:58349"/>
        <dbReference type="ChEBI" id="CHEBI:68483"/>
        <dbReference type="ChEBI" id="CHEBI:70757"/>
        <dbReference type="EC" id="1.3.1.98"/>
    </reaction>
</comment>
<dbReference type="PANTHER" id="PTHR21071">
    <property type="entry name" value="UDP-N-ACETYLENOLPYRUVOYLGLUCOSAMINE REDUCTASE"/>
    <property type="match status" value="1"/>
</dbReference>
<dbReference type="Pfam" id="PF01565">
    <property type="entry name" value="FAD_binding_4"/>
    <property type="match status" value="1"/>
</dbReference>
<dbReference type="SUPFAM" id="SSF56194">
    <property type="entry name" value="Uridine diphospho-N-Acetylenolpyruvylglucosamine reductase, MurB, C-terminal domain"/>
    <property type="match status" value="1"/>
</dbReference>
<dbReference type="InterPro" id="IPR003170">
    <property type="entry name" value="MurB"/>
</dbReference>
<dbReference type="AlphaFoldDB" id="A0A1G4G5T2"/>
<dbReference type="HAMAP" id="MF_00037">
    <property type="entry name" value="MurB"/>
    <property type="match status" value="1"/>
</dbReference>
<evidence type="ECO:0000256" key="1">
    <source>
        <dbReference type="ARBA" id="ARBA00001974"/>
    </source>
</evidence>
<dbReference type="NCBIfam" id="NF000755">
    <property type="entry name" value="PRK00046.1"/>
    <property type="match status" value="1"/>
</dbReference>
<dbReference type="Gene3D" id="3.30.465.10">
    <property type="match status" value="1"/>
</dbReference>
<evidence type="ECO:0000259" key="20">
    <source>
        <dbReference type="PROSITE" id="PS51387"/>
    </source>
</evidence>
<keyword evidence="11 19" id="KW-0521">NADP</keyword>
<keyword evidence="16 19" id="KW-0961">Cell wall biogenesis/degradation</keyword>